<comment type="caution">
    <text evidence="2">The sequence shown here is derived from an EMBL/GenBank/DDBJ whole genome shotgun (WGS) entry which is preliminary data.</text>
</comment>
<organism evidence="2">
    <name type="scientific">marine sediment metagenome</name>
    <dbReference type="NCBI Taxonomy" id="412755"/>
    <lineage>
        <taxon>unclassified sequences</taxon>
        <taxon>metagenomes</taxon>
        <taxon>ecological metagenomes</taxon>
    </lineage>
</organism>
<dbReference type="AlphaFoldDB" id="X0T6V5"/>
<feature type="coiled-coil region" evidence="1">
    <location>
        <begin position="84"/>
        <end position="111"/>
    </location>
</feature>
<reference evidence="2" key="1">
    <citation type="journal article" date="2014" name="Front. Microbiol.">
        <title>High frequency of phylogenetically diverse reductive dehalogenase-homologous genes in deep subseafloor sedimentary metagenomes.</title>
        <authorList>
            <person name="Kawai M."/>
            <person name="Futagami T."/>
            <person name="Toyoda A."/>
            <person name="Takaki Y."/>
            <person name="Nishi S."/>
            <person name="Hori S."/>
            <person name="Arai W."/>
            <person name="Tsubouchi T."/>
            <person name="Morono Y."/>
            <person name="Uchiyama I."/>
            <person name="Ito T."/>
            <person name="Fujiyama A."/>
            <person name="Inagaki F."/>
            <person name="Takami H."/>
        </authorList>
    </citation>
    <scope>NUCLEOTIDE SEQUENCE</scope>
    <source>
        <strain evidence="2">Expedition CK06-06</strain>
    </source>
</reference>
<evidence type="ECO:0000313" key="2">
    <source>
        <dbReference type="EMBL" id="GAF83041.1"/>
    </source>
</evidence>
<dbReference type="EMBL" id="BARS01003455">
    <property type="protein sequence ID" value="GAF83041.1"/>
    <property type="molecule type" value="Genomic_DNA"/>
</dbReference>
<name>X0T6V5_9ZZZZ</name>
<keyword evidence="1" id="KW-0175">Coiled coil</keyword>
<accession>X0T6V5</accession>
<sequence length="208" mass="23918">LKNFSIPVIREEYDLFVKEIEETVTTMSKEFHKAIDGYGHCLSQARDRFISVAGKYNGSLSQQKTDHEVIADLIEKVRGIPSCVECKELDKDDLNDRLEKIESKLFRENQLDVDEYYQDESSGSETIDSGFELKTDQESKHPTSPLQSYIVIARGKNSRDFRFIADEFRTLPDVDAVKKFKEEVLNYGSTDSVYTLCQVVKENFFIAT</sequence>
<gene>
    <name evidence="2" type="ORF">S01H1_06695</name>
</gene>
<feature type="non-terminal residue" evidence="2">
    <location>
        <position position="1"/>
    </location>
</feature>
<evidence type="ECO:0000256" key="1">
    <source>
        <dbReference type="SAM" id="Coils"/>
    </source>
</evidence>
<protein>
    <submittedName>
        <fullName evidence="2">Uncharacterized protein</fullName>
    </submittedName>
</protein>
<proteinExistence type="predicted"/>